<dbReference type="FunFam" id="3.40.50.2300:FF:000001">
    <property type="entry name" value="DNA-binding response regulator PhoB"/>
    <property type="match status" value="1"/>
</dbReference>
<comment type="caution">
    <text evidence="16">The sequence shown here is derived from an EMBL/GenBank/DDBJ whole genome shotgun (WGS) entry which is preliminary data.</text>
</comment>
<dbReference type="GO" id="GO:0000156">
    <property type="term" value="F:phosphorelay response regulator activity"/>
    <property type="evidence" value="ECO:0007669"/>
    <property type="project" value="TreeGrafter"/>
</dbReference>
<dbReference type="PANTHER" id="PTHR48111">
    <property type="entry name" value="REGULATOR OF RPOS"/>
    <property type="match status" value="1"/>
</dbReference>
<dbReference type="AlphaFoldDB" id="A0A365K4V4"/>
<evidence type="ECO:0000259" key="14">
    <source>
        <dbReference type="PROSITE" id="PS50110"/>
    </source>
</evidence>
<dbReference type="Gene3D" id="3.40.50.2300">
    <property type="match status" value="1"/>
</dbReference>
<name>A0A365K4V4_9BACL</name>
<feature type="domain" description="Response regulatory" evidence="14">
    <location>
        <begin position="3"/>
        <end position="116"/>
    </location>
</feature>
<feature type="modified residue" description="4-aspartylphosphate" evidence="12">
    <location>
        <position position="52"/>
    </location>
</feature>
<organism evidence="16 17">
    <name type="scientific">Planococcus maitriensis</name>
    <dbReference type="NCBI Taxonomy" id="221799"/>
    <lineage>
        <taxon>Bacteria</taxon>
        <taxon>Bacillati</taxon>
        <taxon>Bacillota</taxon>
        <taxon>Bacilli</taxon>
        <taxon>Bacillales</taxon>
        <taxon>Caryophanaceae</taxon>
        <taxon>Planococcus</taxon>
    </lineage>
</organism>
<keyword evidence="17" id="KW-1185">Reference proteome</keyword>
<dbReference type="GO" id="GO:0006355">
    <property type="term" value="P:regulation of DNA-templated transcription"/>
    <property type="evidence" value="ECO:0007669"/>
    <property type="project" value="InterPro"/>
</dbReference>
<dbReference type="Pfam" id="PF00486">
    <property type="entry name" value="Trans_reg_C"/>
    <property type="match status" value="1"/>
</dbReference>
<dbReference type="InterPro" id="IPR039420">
    <property type="entry name" value="WalR-like"/>
</dbReference>
<protein>
    <recommendedName>
        <fullName evidence="11">Heme response regulator HssR</fullName>
    </recommendedName>
</protein>
<comment type="function">
    <text evidence="10">Member of the two-component regulatory system HssS/HssR involved in intracellular heme homeostasis and tempering of staphylococcal virulence. Phosphorylated HssR binds to a direct repeat sequence within hrtAB promoter and activates the expression of hrtAB, an efflux pump, in response to extracellular heme, hemin, hemoglobin or blood.</text>
</comment>
<feature type="DNA-binding region" description="OmpR/PhoB-type" evidence="13">
    <location>
        <begin position="124"/>
        <end position="222"/>
    </location>
</feature>
<proteinExistence type="predicted"/>
<dbReference type="GO" id="GO:0032993">
    <property type="term" value="C:protein-DNA complex"/>
    <property type="evidence" value="ECO:0007669"/>
    <property type="project" value="TreeGrafter"/>
</dbReference>
<keyword evidence="2" id="KW-0963">Cytoplasm</keyword>
<evidence type="ECO:0000256" key="6">
    <source>
        <dbReference type="ARBA" id="ARBA00023026"/>
    </source>
</evidence>
<keyword evidence="9" id="KW-0804">Transcription</keyword>
<dbReference type="PANTHER" id="PTHR48111:SF49">
    <property type="entry name" value="HEME RESPONSE REGULATOR HSSR"/>
    <property type="match status" value="1"/>
</dbReference>
<evidence type="ECO:0000256" key="5">
    <source>
        <dbReference type="ARBA" id="ARBA00023015"/>
    </source>
</evidence>
<dbReference type="SUPFAM" id="SSF52172">
    <property type="entry name" value="CheY-like"/>
    <property type="match status" value="1"/>
</dbReference>
<gene>
    <name evidence="16" type="ORF">DP119_08480</name>
</gene>
<evidence type="ECO:0000256" key="10">
    <source>
        <dbReference type="ARBA" id="ARBA00037471"/>
    </source>
</evidence>
<dbReference type="Proteomes" id="UP000251869">
    <property type="component" value="Unassembled WGS sequence"/>
</dbReference>
<evidence type="ECO:0000256" key="12">
    <source>
        <dbReference type="PROSITE-ProRule" id="PRU00169"/>
    </source>
</evidence>
<dbReference type="InterPro" id="IPR001789">
    <property type="entry name" value="Sig_transdc_resp-reg_receiver"/>
</dbReference>
<dbReference type="CDD" id="cd17574">
    <property type="entry name" value="REC_OmpR"/>
    <property type="match status" value="1"/>
</dbReference>
<accession>A0A365K4V4</accession>
<dbReference type="CDD" id="cd00383">
    <property type="entry name" value="trans_reg_C"/>
    <property type="match status" value="1"/>
</dbReference>
<dbReference type="InterPro" id="IPR036388">
    <property type="entry name" value="WH-like_DNA-bd_sf"/>
</dbReference>
<dbReference type="PROSITE" id="PS51755">
    <property type="entry name" value="OMPR_PHOB"/>
    <property type="match status" value="1"/>
</dbReference>
<dbReference type="Gene3D" id="1.10.10.10">
    <property type="entry name" value="Winged helix-like DNA-binding domain superfamily/Winged helix DNA-binding domain"/>
    <property type="match status" value="1"/>
</dbReference>
<evidence type="ECO:0000256" key="9">
    <source>
        <dbReference type="ARBA" id="ARBA00023163"/>
    </source>
</evidence>
<keyword evidence="7 13" id="KW-0238">DNA-binding</keyword>
<dbReference type="SMART" id="SM00448">
    <property type="entry name" value="REC"/>
    <property type="match status" value="1"/>
</dbReference>
<evidence type="ECO:0000256" key="8">
    <source>
        <dbReference type="ARBA" id="ARBA00023159"/>
    </source>
</evidence>
<keyword evidence="8" id="KW-0010">Activator</keyword>
<dbReference type="InterPro" id="IPR011006">
    <property type="entry name" value="CheY-like_superfamily"/>
</dbReference>
<dbReference type="PROSITE" id="PS50110">
    <property type="entry name" value="RESPONSE_REGULATORY"/>
    <property type="match status" value="1"/>
</dbReference>
<dbReference type="InterPro" id="IPR001867">
    <property type="entry name" value="OmpR/PhoB-type_DNA-bd"/>
</dbReference>
<evidence type="ECO:0000313" key="16">
    <source>
        <dbReference type="EMBL" id="RAZ67677.1"/>
    </source>
</evidence>
<evidence type="ECO:0000259" key="15">
    <source>
        <dbReference type="PROSITE" id="PS51755"/>
    </source>
</evidence>
<evidence type="ECO:0000256" key="11">
    <source>
        <dbReference type="ARBA" id="ARBA00039976"/>
    </source>
</evidence>
<dbReference type="GO" id="GO:0005829">
    <property type="term" value="C:cytosol"/>
    <property type="evidence" value="ECO:0007669"/>
    <property type="project" value="TreeGrafter"/>
</dbReference>
<sequence length="224" mass="25538">MIRILAVDDDLHMLQFVAGELRQHGYEVIAAENGEQALARLEQQTVDLAIVDVMMPGIDGFELTERIRTDYDIPVILLTARHHIEDKERGFLAGSDDYLVKPFESKELLFRVKAILRRYDHPENNTLTAGSLTIDLKSYELRSPNGLSFIPLKEFELLVLLASKPRHVFTRDAIIESVWGLDFQGDEQTINVHIKRLRARLEQFAPDVKIVTVRGVGYKLEADS</sequence>
<evidence type="ECO:0000256" key="3">
    <source>
        <dbReference type="ARBA" id="ARBA00022553"/>
    </source>
</evidence>
<evidence type="ECO:0000256" key="7">
    <source>
        <dbReference type="ARBA" id="ARBA00023125"/>
    </source>
</evidence>
<evidence type="ECO:0000256" key="13">
    <source>
        <dbReference type="PROSITE-ProRule" id="PRU01091"/>
    </source>
</evidence>
<dbReference type="EMBL" id="QLZQ01000003">
    <property type="protein sequence ID" value="RAZ67677.1"/>
    <property type="molecule type" value="Genomic_DNA"/>
</dbReference>
<dbReference type="Pfam" id="PF00072">
    <property type="entry name" value="Response_reg"/>
    <property type="match status" value="1"/>
</dbReference>
<dbReference type="GO" id="GO:0000976">
    <property type="term" value="F:transcription cis-regulatory region binding"/>
    <property type="evidence" value="ECO:0007669"/>
    <property type="project" value="TreeGrafter"/>
</dbReference>
<reference evidence="16 17" key="1">
    <citation type="submission" date="2018-06" db="EMBL/GenBank/DDBJ databases">
        <title>The draft genome sequences of strains SCU63 and S1.</title>
        <authorList>
            <person name="Gan L."/>
        </authorList>
    </citation>
    <scope>NUCLEOTIDE SEQUENCE [LARGE SCALE GENOMIC DNA]</scope>
    <source>
        <strain evidence="16 17">S1</strain>
    </source>
</reference>
<evidence type="ECO:0000256" key="4">
    <source>
        <dbReference type="ARBA" id="ARBA00023012"/>
    </source>
</evidence>
<evidence type="ECO:0000313" key="17">
    <source>
        <dbReference type="Proteomes" id="UP000251869"/>
    </source>
</evidence>
<dbReference type="OrthoDB" id="9790442at2"/>
<dbReference type="Gene3D" id="6.10.250.690">
    <property type="match status" value="1"/>
</dbReference>
<evidence type="ECO:0000256" key="1">
    <source>
        <dbReference type="ARBA" id="ARBA00004496"/>
    </source>
</evidence>
<dbReference type="RefSeq" id="WP_112232728.1">
    <property type="nucleotide sequence ID" value="NZ_QLZQ01000003.1"/>
</dbReference>
<keyword evidence="6" id="KW-0843">Virulence</keyword>
<dbReference type="SMART" id="SM00862">
    <property type="entry name" value="Trans_reg_C"/>
    <property type="match status" value="1"/>
</dbReference>
<keyword evidence="4" id="KW-0902">Two-component regulatory system</keyword>
<evidence type="ECO:0000256" key="2">
    <source>
        <dbReference type="ARBA" id="ARBA00022490"/>
    </source>
</evidence>
<feature type="domain" description="OmpR/PhoB-type" evidence="15">
    <location>
        <begin position="124"/>
        <end position="222"/>
    </location>
</feature>
<comment type="subcellular location">
    <subcellularLocation>
        <location evidence="1">Cytoplasm</location>
    </subcellularLocation>
</comment>
<keyword evidence="5" id="KW-0805">Transcription regulation</keyword>
<keyword evidence="3 12" id="KW-0597">Phosphoprotein</keyword>